<evidence type="ECO:0000313" key="4">
    <source>
        <dbReference type="Proteomes" id="UP000053405"/>
    </source>
</evidence>
<name>L7L768_9ACTN</name>
<dbReference type="GO" id="GO:0016887">
    <property type="term" value="F:ATP hydrolysis activity"/>
    <property type="evidence" value="ECO:0007669"/>
    <property type="project" value="InterPro"/>
</dbReference>
<evidence type="ECO:0000313" key="3">
    <source>
        <dbReference type="EMBL" id="GAC56784.1"/>
    </source>
</evidence>
<sequence length="871" mass="93310">MRLHRLRLKDFRGIDEREIEFAETGITVIEGANEAGKSTMIEALDLLLELPHTSKAAAVQAVQPAGRDVGSEVCAEITAGRWRFEYFKRFNRKAEASLTILEPRPEQVTGRAAHDRVTQILGESLDHTLYQALRLLQTGGPDLGTLSDSAALSKALDRVATPAAGVDDEAAAGDEAADGLGAALIEAALAEYKRYFTPKGKPTGELAAAIGEAAQARSVADEAAALLRAAEEASAELPDIDIRHARTVQDQTHATAELQDLARRTAEAEKILGRVTEARAHAQQRELRVQLARRDLQDRSRLVHKISAREEAIEREAVQVAELQAQAGRADREAAELADAAAEARRAQTALRAELLAAETSAQIEADRARIEAIDRRLAEVAELQRRRRELDAVLEANPVVAQDVSAADALDRKLVAARAGLAAAAATVEVTRGGHAPVLLDGQPVDDRVTASVVGETVVETAGARIVVRGAADTQALAAELADLQHRERVLTDRCGVEELAQIAPRAAARAEAARELHQLGLAVDRILAGDSAADLTAERERLAAGPIAQAAVGEHRPIGELRAEERRLADLIARADATAADRRTTAEGLAVRAQMRSEAETAERADIAAQRAQLLEHRAKASDQALEGVLAVAQSDHTAALAVVAECEAEAAGIDLAGLRATQSEAELQLERISGELKSLRDRRTALRTVLEMCRTENRLDDVAAALKAASVAEEQRDRTAERAAGARMLYETLLRKQTESRSRYVAPFTRRLEELAVPVFGDSVRFEVADDFTIATRTVDGTTVDVAALSGGAREQLGLIVRLACAMIVDEDDGVPVILDDALGYSDPERLDAMAQVLSGVSDDAQIIVLTCTPDRYSAVEGARVIAV</sequence>
<dbReference type="Gene3D" id="3.40.50.300">
    <property type="entry name" value="P-loop containing nucleotide triphosphate hydrolases"/>
    <property type="match status" value="2"/>
</dbReference>
<dbReference type="PANTHER" id="PTHR41259:SF1">
    <property type="entry name" value="DOUBLE-STRAND BREAK REPAIR RAD50 ATPASE, PUTATIVE-RELATED"/>
    <property type="match status" value="1"/>
</dbReference>
<dbReference type="InterPro" id="IPR038729">
    <property type="entry name" value="Rad50/SbcC_AAA"/>
</dbReference>
<evidence type="ECO:0000259" key="2">
    <source>
        <dbReference type="Pfam" id="PF13476"/>
    </source>
</evidence>
<dbReference type="STRING" id="1121927.GOHSU_13_00060"/>
<dbReference type="OrthoDB" id="3177877at2"/>
<feature type="coiled-coil region" evidence="1">
    <location>
        <begin position="313"/>
        <end position="394"/>
    </location>
</feature>
<keyword evidence="1" id="KW-0175">Coiled coil</keyword>
<evidence type="ECO:0000256" key="1">
    <source>
        <dbReference type="SAM" id="Coils"/>
    </source>
</evidence>
<dbReference type="RefSeq" id="WP_005937664.1">
    <property type="nucleotide sequence ID" value="NZ_ATVK01000007.1"/>
</dbReference>
<accession>L7L768</accession>
<dbReference type="PANTHER" id="PTHR41259">
    <property type="entry name" value="DOUBLE-STRAND BREAK REPAIR RAD50 ATPASE, PUTATIVE-RELATED"/>
    <property type="match status" value="1"/>
</dbReference>
<dbReference type="GO" id="GO:0006302">
    <property type="term" value="P:double-strand break repair"/>
    <property type="evidence" value="ECO:0007669"/>
    <property type="project" value="InterPro"/>
</dbReference>
<keyword evidence="4" id="KW-1185">Reference proteome</keyword>
<dbReference type="InterPro" id="IPR027417">
    <property type="entry name" value="P-loop_NTPase"/>
</dbReference>
<feature type="domain" description="Rad50/SbcC-type AAA" evidence="2">
    <location>
        <begin position="5"/>
        <end position="48"/>
    </location>
</feature>
<reference evidence="3 4" key="1">
    <citation type="submission" date="2012-12" db="EMBL/GenBank/DDBJ databases">
        <title>Whole genome shotgun sequence of Gordonia hirsuta NBRC 16056.</title>
        <authorList>
            <person name="Isaki-Nakamura S."/>
            <person name="Hosoyama A."/>
            <person name="Tsuchikane K."/>
            <person name="Katsumata H."/>
            <person name="Baba S."/>
            <person name="Yamazaki S."/>
            <person name="Fujita N."/>
        </authorList>
    </citation>
    <scope>NUCLEOTIDE SEQUENCE [LARGE SCALE GENOMIC DNA]</scope>
    <source>
        <strain evidence="3 4">NBRC 16056</strain>
    </source>
</reference>
<dbReference type="eggNOG" id="COG0419">
    <property type="taxonomic scope" value="Bacteria"/>
</dbReference>
<dbReference type="SUPFAM" id="SSF52540">
    <property type="entry name" value="P-loop containing nucleoside triphosphate hydrolases"/>
    <property type="match status" value="1"/>
</dbReference>
<dbReference type="Pfam" id="PF13476">
    <property type="entry name" value="AAA_23"/>
    <property type="match status" value="1"/>
</dbReference>
<dbReference type="Proteomes" id="UP000053405">
    <property type="component" value="Unassembled WGS sequence"/>
</dbReference>
<proteinExistence type="predicted"/>
<comment type="caution">
    <text evidence="3">The sequence shown here is derived from an EMBL/GenBank/DDBJ whole genome shotgun (WGS) entry which is preliminary data.</text>
</comment>
<dbReference type="AlphaFoldDB" id="L7L768"/>
<organism evidence="3 4">
    <name type="scientific">Gordonia hirsuta DSM 44140 = NBRC 16056</name>
    <dbReference type="NCBI Taxonomy" id="1121927"/>
    <lineage>
        <taxon>Bacteria</taxon>
        <taxon>Bacillati</taxon>
        <taxon>Actinomycetota</taxon>
        <taxon>Actinomycetes</taxon>
        <taxon>Mycobacteriales</taxon>
        <taxon>Gordoniaceae</taxon>
        <taxon>Gordonia</taxon>
    </lineage>
</organism>
<gene>
    <name evidence="3" type="ORF">GOHSU_13_00060</name>
</gene>
<protein>
    <recommendedName>
        <fullName evidence="2">Rad50/SbcC-type AAA domain-containing protein</fullName>
    </recommendedName>
</protein>
<dbReference type="EMBL" id="BANT01000013">
    <property type="protein sequence ID" value="GAC56784.1"/>
    <property type="molecule type" value="Genomic_DNA"/>
</dbReference>